<keyword evidence="4 6" id="KW-0472">Membrane</keyword>
<accession>A0AAN9YLS2</accession>
<feature type="compositionally biased region" description="Pro residues" evidence="5">
    <location>
        <begin position="626"/>
        <end position="636"/>
    </location>
</feature>
<name>A0AAN9YLS2_9PEZI</name>
<dbReference type="SUPFAM" id="SSF144083">
    <property type="entry name" value="Magnesium transport protein CorA, transmembrane region"/>
    <property type="match status" value="1"/>
</dbReference>
<feature type="transmembrane region" description="Helical" evidence="6">
    <location>
        <begin position="440"/>
        <end position="459"/>
    </location>
</feature>
<evidence type="ECO:0000256" key="3">
    <source>
        <dbReference type="ARBA" id="ARBA00022989"/>
    </source>
</evidence>
<evidence type="ECO:0000256" key="1">
    <source>
        <dbReference type="ARBA" id="ARBA00004141"/>
    </source>
</evidence>
<feature type="non-terminal residue" evidence="7">
    <location>
        <position position="1"/>
    </location>
</feature>
<keyword evidence="2 6" id="KW-0812">Transmembrane</keyword>
<protein>
    <submittedName>
        <fullName evidence="7">Uncharacterized protein</fullName>
    </submittedName>
</protein>
<reference evidence="7 8" key="1">
    <citation type="submission" date="2024-02" db="EMBL/GenBank/DDBJ databases">
        <title>De novo assembly and annotation of 12 fungi associated with fruit tree decline syndrome in Ontario, Canada.</title>
        <authorList>
            <person name="Sulman M."/>
            <person name="Ellouze W."/>
            <person name="Ilyukhin E."/>
        </authorList>
    </citation>
    <scope>NUCLEOTIDE SEQUENCE [LARGE SCALE GENOMIC DNA]</scope>
    <source>
        <strain evidence="7 8">M11/M66-122</strain>
    </source>
</reference>
<evidence type="ECO:0000256" key="2">
    <source>
        <dbReference type="ARBA" id="ARBA00022692"/>
    </source>
</evidence>
<dbReference type="AlphaFoldDB" id="A0AAN9YLS2"/>
<feature type="compositionally biased region" description="Low complexity" evidence="5">
    <location>
        <begin position="383"/>
        <end position="393"/>
    </location>
</feature>
<comment type="caution">
    <text evidence="7">The sequence shown here is derived from an EMBL/GenBank/DDBJ whole genome shotgun (WGS) entry which is preliminary data.</text>
</comment>
<keyword evidence="3 6" id="KW-1133">Transmembrane helix</keyword>
<organism evidence="7 8">
    <name type="scientific">Diatrype stigma</name>
    <dbReference type="NCBI Taxonomy" id="117547"/>
    <lineage>
        <taxon>Eukaryota</taxon>
        <taxon>Fungi</taxon>
        <taxon>Dikarya</taxon>
        <taxon>Ascomycota</taxon>
        <taxon>Pezizomycotina</taxon>
        <taxon>Sordariomycetes</taxon>
        <taxon>Xylariomycetidae</taxon>
        <taxon>Xylariales</taxon>
        <taxon>Diatrypaceae</taxon>
        <taxon>Diatrype</taxon>
    </lineage>
</organism>
<evidence type="ECO:0000256" key="6">
    <source>
        <dbReference type="SAM" id="Phobius"/>
    </source>
</evidence>
<sequence>PGPAPGIRLYSPGGQATTIDDRNAARKPAVERAYELSWADDVSSSKVTRTRLDSAEEMRAGIQESSLEIGTGHHRLLVLHGLPTDLLEVLRDLLDIDSDFIDAHARRQSYRPLGRRRRHRRTDAGEEADADANADANVGWAHFDYPELVDCGPDLMMRYVSQADDLLGDPVAYRLSKYGETAAMFCRGSLWTSSKLNVLLLDRPLWENPSSGIYKARYSSRVTKSAPGSKNRWGMELAAGDDIPSLETLLINHLGGPQPASANDRMQQLLEHFALRQWSEFFEALALAPPPPSSEDDLAVLYWQTHQSLERNLESSMLGGQQKATHLPTTDWERLLARLERQTRISSQLAPPPIAKIELPPQVVDRGRLARGYDGATDDDDYTQQQQQQQQQQHGMHSPEENQRSLDRVTYLGGVLLPISVVSGILSMNDDFSPGGDMFYVFWAVTMPLCLVTLLVIYADSIRKVEVWIEDTATGASPPPPGENEAHRSSRSSSSSNSDGGGGGTGALPPNPYALGLDLEEAGLASAAVAMPVSMASRRRTMMQQQQQQWQRQQRGDECTGMPPAPGIIAEHSFSSSSAAKSGSGPGSGLGQQPKRWKKQQLGWMGACKSIFRIYKLKQLQSQEPGPGPGPGPGLRPPAARRRATRSI</sequence>
<evidence type="ECO:0000256" key="5">
    <source>
        <dbReference type="SAM" id="MobiDB-lite"/>
    </source>
</evidence>
<dbReference type="Proteomes" id="UP001320420">
    <property type="component" value="Unassembled WGS sequence"/>
</dbReference>
<keyword evidence="8" id="KW-1185">Reference proteome</keyword>
<proteinExistence type="predicted"/>
<dbReference type="Gene3D" id="1.20.58.340">
    <property type="entry name" value="Magnesium transport protein CorA, transmembrane region"/>
    <property type="match status" value="1"/>
</dbReference>
<feature type="compositionally biased region" description="Low complexity" evidence="5">
    <location>
        <begin position="538"/>
        <end position="553"/>
    </location>
</feature>
<evidence type="ECO:0000313" key="7">
    <source>
        <dbReference type="EMBL" id="KAK7747050.1"/>
    </source>
</evidence>
<feature type="region of interest" description="Disordered" evidence="5">
    <location>
        <begin position="473"/>
        <end position="512"/>
    </location>
</feature>
<feature type="compositionally biased region" description="Basic residues" evidence="5">
    <location>
        <begin position="639"/>
        <end position="648"/>
    </location>
</feature>
<feature type="region of interest" description="Disordered" evidence="5">
    <location>
        <begin position="538"/>
        <end position="601"/>
    </location>
</feature>
<feature type="region of interest" description="Disordered" evidence="5">
    <location>
        <begin position="1"/>
        <end position="26"/>
    </location>
</feature>
<dbReference type="GO" id="GO:0016020">
    <property type="term" value="C:membrane"/>
    <property type="evidence" value="ECO:0007669"/>
    <property type="project" value="UniProtKB-SubCell"/>
</dbReference>
<comment type="subcellular location">
    <subcellularLocation>
        <location evidence="1">Membrane</location>
        <topology evidence="1">Multi-pass membrane protein</topology>
    </subcellularLocation>
</comment>
<dbReference type="InterPro" id="IPR045863">
    <property type="entry name" value="CorA_TM1_TM2"/>
</dbReference>
<feature type="region of interest" description="Disordered" evidence="5">
    <location>
        <begin position="371"/>
        <end position="402"/>
    </location>
</feature>
<evidence type="ECO:0000313" key="8">
    <source>
        <dbReference type="Proteomes" id="UP001320420"/>
    </source>
</evidence>
<feature type="region of interest" description="Disordered" evidence="5">
    <location>
        <begin position="619"/>
        <end position="648"/>
    </location>
</feature>
<evidence type="ECO:0000256" key="4">
    <source>
        <dbReference type="ARBA" id="ARBA00023136"/>
    </source>
</evidence>
<gene>
    <name evidence="7" type="ORF">SLS62_009307</name>
</gene>
<dbReference type="EMBL" id="JAKJXP020000095">
    <property type="protein sequence ID" value="KAK7747050.1"/>
    <property type="molecule type" value="Genomic_DNA"/>
</dbReference>
<feature type="compositionally biased region" description="Low complexity" evidence="5">
    <location>
        <begin position="573"/>
        <end position="583"/>
    </location>
</feature>